<evidence type="ECO:0000313" key="1">
    <source>
        <dbReference type="EMBL" id="CAK5261849.1"/>
    </source>
</evidence>
<accession>A0AAD2JU03</accession>
<dbReference type="Proteomes" id="UP001295794">
    <property type="component" value="Unassembled WGS sequence"/>
</dbReference>
<comment type="caution">
    <text evidence="1">The sequence shown here is derived from an EMBL/GenBank/DDBJ whole genome shotgun (WGS) entry which is preliminary data.</text>
</comment>
<dbReference type="EMBL" id="CAVNYO010000001">
    <property type="protein sequence ID" value="CAK5261849.1"/>
    <property type="molecule type" value="Genomic_DNA"/>
</dbReference>
<dbReference type="AlphaFoldDB" id="A0AAD2JU03"/>
<dbReference type="InterPro" id="IPR011990">
    <property type="entry name" value="TPR-like_helical_dom_sf"/>
</dbReference>
<evidence type="ECO:0000313" key="2">
    <source>
        <dbReference type="Proteomes" id="UP001295794"/>
    </source>
</evidence>
<keyword evidence="2" id="KW-1185">Reference proteome</keyword>
<dbReference type="Gene3D" id="1.25.40.10">
    <property type="entry name" value="Tetratricopeptide repeat domain"/>
    <property type="match status" value="1"/>
</dbReference>
<gene>
    <name evidence="1" type="ORF">MYCIT1_LOCUS87</name>
</gene>
<sequence>MQRAAWPLISPRKPSSFYLRPHNRTFVATARYFNLSDGLDEVNGSSLVGALQRPSPKTTSLETDSLPQKAHLFDALSSSNSALQGLPQSSLDILAQVDRTLPAILGEVETDSTSIFEDCTSEEYTVVVNAFHPPAPTSSQTLESLVSQEQDYTRALRLLDELQAVGTIIPRSPIYADAAVAVLNATPKTEDEAANQVHMLTQWVSLLPGAEAPEAFRSVWEHLCTSTLDSVRVYSALALLGVEKGFANEVSATAMRLISTQGDLSSIKYGLEEIPIRHERYLKNSRCTQAIPKLVSTLRTQILSVAIQTLAREERFDDAIQLVPDPLETNLHATPYAYNYLIHKLRATKNDAYLPYIQFVAQHKSVARLKSTAIRRCHPEQLGLCIRSLAHANRTDLATVLLEEVVHLRVPIGLRTYTFLLERLRAASGDDVVIQRIAELAESAQPDDSSQSPDFDYGKSVQVLTRCWSLDDALALVYLYHQNTPSPLRSILNKLLWRLSASFDPAYAKDIARLTKLAKPPSKSVPEPSLQYCLSLKAGQTSASDLAAYLRLLKARYQAPNPHGIPQVHVVSHFLHLCLASDRLRAISLLRSVAFKRKASRLSFIIGQMVYQERCGRPDLVLRIFASHFHLSGVPRDSVLLQLSHLPEVDPADSIWISRRQVKLHPRPEITAVVWRALLKLIQDHSSLENLYRSLLGAARTGNAESPVQAGGMTTVPLRIHPHAMTPFIRRLEDAFGGDRGVQAVREMIQAGVRPTIGHWTELGRLYARRGDVKQVMTVLDQVELSATQNLLELDVTFYANLIRALLDRNSVREAQIVEQRLLASFEHRAEPESSLSKFLHSLRRDIQQAQVC</sequence>
<reference evidence="1" key="1">
    <citation type="submission" date="2023-11" db="EMBL/GenBank/DDBJ databases">
        <authorList>
            <person name="De Vega J J."/>
            <person name="De Vega J J."/>
        </authorList>
    </citation>
    <scope>NUCLEOTIDE SEQUENCE</scope>
</reference>
<proteinExistence type="predicted"/>
<organism evidence="1 2">
    <name type="scientific">Mycena citricolor</name>
    <dbReference type="NCBI Taxonomy" id="2018698"/>
    <lineage>
        <taxon>Eukaryota</taxon>
        <taxon>Fungi</taxon>
        <taxon>Dikarya</taxon>
        <taxon>Basidiomycota</taxon>
        <taxon>Agaricomycotina</taxon>
        <taxon>Agaricomycetes</taxon>
        <taxon>Agaricomycetidae</taxon>
        <taxon>Agaricales</taxon>
        <taxon>Marasmiineae</taxon>
        <taxon>Mycenaceae</taxon>
        <taxon>Mycena</taxon>
    </lineage>
</organism>
<name>A0AAD2JU03_9AGAR</name>
<protein>
    <submittedName>
        <fullName evidence="1">Uncharacterized protein</fullName>
    </submittedName>
</protein>